<name>A0A1G6BZE3_9HYPH</name>
<dbReference type="AlphaFoldDB" id="A0A1G6BZE3"/>
<dbReference type="Proteomes" id="UP000199071">
    <property type="component" value="Unassembled WGS sequence"/>
</dbReference>
<dbReference type="EMBL" id="FMXQ01000003">
    <property type="protein sequence ID" value="SDB25982.1"/>
    <property type="molecule type" value="Genomic_DNA"/>
</dbReference>
<dbReference type="Gene3D" id="3.40.50.2000">
    <property type="entry name" value="Glycogen Phosphorylase B"/>
    <property type="match status" value="1"/>
</dbReference>
<evidence type="ECO:0000313" key="1">
    <source>
        <dbReference type="EMBL" id="SDB25982.1"/>
    </source>
</evidence>
<keyword evidence="2" id="KW-1185">Reference proteome</keyword>
<accession>A0A1G6BZE3</accession>
<reference evidence="1 2" key="1">
    <citation type="submission" date="2016-10" db="EMBL/GenBank/DDBJ databases">
        <authorList>
            <person name="de Groot N.N."/>
        </authorList>
    </citation>
    <scope>NUCLEOTIDE SEQUENCE [LARGE SCALE GENOMIC DNA]</scope>
    <source>
        <strain evidence="1 2">ATCC 35022</strain>
    </source>
</reference>
<gene>
    <name evidence="1" type="ORF">SAMN02982931_02042</name>
</gene>
<dbReference type="RefSeq" id="WP_090876290.1">
    <property type="nucleotide sequence ID" value="NZ_FMXQ01000003.1"/>
</dbReference>
<protein>
    <submittedName>
        <fullName evidence="1">Uncharacterized protein</fullName>
    </submittedName>
</protein>
<dbReference type="SUPFAM" id="SSF53756">
    <property type="entry name" value="UDP-Glycosyltransferase/glycogen phosphorylase"/>
    <property type="match status" value="1"/>
</dbReference>
<dbReference type="OrthoDB" id="7318871at2"/>
<evidence type="ECO:0000313" key="2">
    <source>
        <dbReference type="Proteomes" id="UP000199071"/>
    </source>
</evidence>
<proteinExistence type="predicted"/>
<sequence length="559" mass="61131">MASDNPKKAELRQHRENADALEKAGDWVGAVAEREKAYALAPRQGTRMQLVDALSHAGETERSYRLLLEALADGSVGARPIRRGFHQAVELGDRDALPMFAERLAALLADPDEQRPKKPRMSIWHALVWLGEIDIALGHMDAPAPAAPAAGDTPSPRAVVVDPGFAPDTGQGHNFNNNLFYLHRFAALGLPGVFYGATDAGAPPEALGFDFRPALTTRMYTGEIPFDDLQWHRNVNRYFEVELDRQIPADDRLFVFHTMRNTTILGMANWMLRHHADDGSSLIVGIVDSNLGAHPSRAGIVRAIYAETFAALKQLGNAELLIYCETQSQIDTLRELGGDTFDIRLFPYVAAGLALEHATPRAAAPGGPLRLGYLGATREERGADLIPALVHETRKAFGDRIGWTVQLDPGGLARLADRPVDEAIAMLRDDPGVELIDGKVSTEDYFAMLDRMDIVVLPYRQRYEVSGSGVFVEALSLGKVLVVPQRGWMADFARRYGNEPATFDDATPDAVLAAVREAIDRHADLSERALAAADSWNAAQGSAAEIGRWLQDRVAGRGR</sequence>
<organism evidence="1 2">
    <name type="scientific">Bauldia litoralis</name>
    <dbReference type="NCBI Taxonomy" id="665467"/>
    <lineage>
        <taxon>Bacteria</taxon>
        <taxon>Pseudomonadati</taxon>
        <taxon>Pseudomonadota</taxon>
        <taxon>Alphaproteobacteria</taxon>
        <taxon>Hyphomicrobiales</taxon>
        <taxon>Kaistiaceae</taxon>
        <taxon>Bauldia</taxon>
    </lineage>
</organism>